<evidence type="ECO:0000313" key="4">
    <source>
        <dbReference type="Proteomes" id="UP000501534"/>
    </source>
</evidence>
<keyword evidence="4" id="KW-1185">Reference proteome</keyword>
<dbReference type="InterPro" id="IPR036249">
    <property type="entry name" value="Thioredoxin-like_sf"/>
</dbReference>
<feature type="chain" id="PRO_5026821005" description="Thioredoxin domain-containing protein" evidence="1">
    <location>
        <begin position="27"/>
        <end position="158"/>
    </location>
</feature>
<gene>
    <name evidence="3" type="ORF">DSM104443_04024</name>
</gene>
<dbReference type="AlphaFoldDB" id="A0A6M4H093"/>
<feature type="domain" description="Thioredoxin" evidence="2">
    <location>
        <begin position="19"/>
        <end position="158"/>
    </location>
</feature>
<dbReference type="PROSITE" id="PS51352">
    <property type="entry name" value="THIOREDOXIN_2"/>
    <property type="match status" value="1"/>
</dbReference>
<organism evidence="3 4">
    <name type="scientific">Usitatibacter rugosus</name>
    <dbReference type="NCBI Taxonomy" id="2732067"/>
    <lineage>
        <taxon>Bacteria</taxon>
        <taxon>Pseudomonadati</taxon>
        <taxon>Pseudomonadota</taxon>
        <taxon>Betaproteobacteria</taxon>
        <taxon>Nitrosomonadales</taxon>
        <taxon>Usitatibacteraceae</taxon>
        <taxon>Usitatibacter</taxon>
    </lineage>
</organism>
<dbReference type="Gene3D" id="3.40.30.10">
    <property type="entry name" value="Glutaredoxin"/>
    <property type="match status" value="1"/>
</dbReference>
<evidence type="ECO:0000256" key="1">
    <source>
        <dbReference type="SAM" id="SignalP"/>
    </source>
</evidence>
<sequence length="158" mass="17437">MIAFRRFALARAAAILALTLPLATIAAEPLYPDVSRGKADVDAALKQAAATKKRVIVDFGGNWCADCKVLDINLKKPENAEFLQKHYVLVHVNVGDKGITDNFEVAERYAIPLKKGVPALAVLEADGKVVYAQRNGEFESMRKLDPKSVNEFLQQWAR</sequence>
<evidence type="ECO:0000259" key="2">
    <source>
        <dbReference type="PROSITE" id="PS51352"/>
    </source>
</evidence>
<keyword evidence="1" id="KW-0732">Signal</keyword>
<proteinExistence type="predicted"/>
<dbReference type="SUPFAM" id="SSF52833">
    <property type="entry name" value="Thioredoxin-like"/>
    <property type="match status" value="1"/>
</dbReference>
<dbReference type="Proteomes" id="UP000501534">
    <property type="component" value="Chromosome"/>
</dbReference>
<dbReference type="EMBL" id="CP053069">
    <property type="protein sequence ID" value="QJR12930.1"/>
    <property type="molecule type" value="Genomic_DNA"/>
</dbReference>
<dbReference type="Pfam" id="PF13899">
    <property type="entry name" value="Thioredoxin_7"/>
    <property type="match status" value="1"/>
</dbReference>
<evidence type="ECO:0000313" key="3">
    <source>
        <dbReference type="EMBL" id="QJR12930.1"/>
    </source>
</evidence>
<reference evidence="3 4" key="1">
    <citation type="submission" date="2020-04" db="EMBL/GenBank/DDBJ databases">
        <title>Usitatibacter rugosus gen. nov., sp. nov. and Usitatibacter palustris sp. nov., novel members of Usitatibacteraceae fam. nov. within the order Nitrosomonadales isolated from soil.</title>
        <authorList>
            <person name="Huber K.J."/>
            <person name="Neumann-Schaal M."/>
            <person name="Geppert A."/>
            <person name="Luckner M."/>
            <person name="Wanner G."/>
            <person name="Overmann J."/>
        </authorList>
    </citation>
    <scope>NUCLEOTIDE SEQUENCE [LARGE SCALE GENOMIC DNA]</scope>
    <source>
        <strain evidence="3 4">0125_3</strain>
    </source>
</reference>
<accession>A0A6M4H093</accession>
<protein>
    <recommendedName>
        <fullName evidence="2">Thioredoxin domain-containing protein</fullName>
    </recommendedName>
</protein>
<name>A0A6M4H093_9PROT</name>
<dbReference type="InterPro" id="IPR013766">
    <property type="entry name" value="Thioredoxin_domain"/>
</dbReference>
<dbReference type="RefSeq" id="WP_171095567.1">
    <property type="nucleotide sequence ID" value="NZ_CP053069.1"/>
</dbReference>
<dbReference type="KEGG" id="uru:DSM104443_04024"/>
<feature type="signal peptide" evidence="1">
    <location>
        <begin position="1"/>
        <end position="26"/>
    </location>
</feature>